<evidence type="ECO:0000259" key="2">
    <source>
        <dbReference type="Pfam" id="PF00326"/>
    </source>
</evidence>
<dbReference type="InterPro" id="IPR001375">
    <property type="entry name" value="Peptidase_S9_cat"/>
</dbReference>
<feature type="domain" description="Peptidase S9 prolyl oligopeptidase catalytic" evidence="2">
    <location>
        <begin position="563"/>
        <end position="757"/>
    </location>
</feature>
<comment type="caution">
    <text evidence="4">The sequence shown here is derived from an EMBL/GenBank/DDBJ whole genome shotgun (WGS) entry which is preliminary data.</text>
</comment>
<evidence type="ECO:0000256" key="1">
    <source>
        <dbReference type="SAM" id="SignalP"/>
    </source>
</evidence>
<dbReference type="Proteomes" id="UP000653343">
    <property type="component" value="Unassembled WGS sequence"/>
</dbReference>
<dbReference type="SUPFAM" id="SSF82171">
    <property type="entry name" value="DPP6 N-terminal domain-like"/>
    <property type="match status" value="1"/>
</dbReference>
<name>A0ABQ2XXD2_9BURK</name>
<dbReference type="Gene3D" id="3.40.50.1820">
    <property type="entry name" value="alpha/beta hydrolase"/>
    <property type="match status" value="1"/>
</dbReference>
<evidence type="ECO:0000313" key="4">
    <source>
        <dbReference type="EMBL" id="GGX39707.1"/>
    </source>
</evidence>
<dbReference type="RefSeq" id="WP_189356774.1">
    <property type="nucleotide sequence ID" value="NZ_BMYU01000003.1"/>
</dbReference>
<keyword evidence="1" id="KW-0732">Signal</keyword>
<protein>
    <submittedName>
        <fullName evidence="4">Dipeptidyl peptidase IV</fullName>
    </submittedName>
</protein>
<dbReference type="PANTHER" id="PTHR11731">
    <property type="entry name" value="PROTEASE FAMILY S9B,C DIPEPTIDYL-PEPTIDASE IV-RELATED"/>
    <property type="match status" value="1"/>
</dbReference>
<gene>
    <name evidence="4" type="ORF">GCM10010946_17850</name>
</gene>
<feature type="chain" id="PRO_5046337866" evidence="1">
    <location>
        <begin position="25"/>
        <end position="773"/>
    </location>
</feature>
<sequence length="773" mass="87011">MKQTTRTSVVLLSTALWFSPQLSAATQTASPTAQQYALAERYLPENIAKLAYRLHIQPQWVQGKSGVFWYYRDDAEQPRYELVFAADKKREVLFDHAALTQALAAASGKPQENLHWRLAALKVADDLQTLEFRYQGKRWEWQRKEGKLKEISDTPAAALATRSPDGKWDVVVKAGNLWLKEVSSGNERQLTTDGTPEMPYAQPLMDPKLIIDGKHKQASDVTDLSWSPDSTRIATFRMDLRDAATLTLMQSSPPDGSLRPKTFTYPYALSGDTRTATAALTIIRIADGQQITPQLAPQAMLYYGDPDYRWSADSRHLLHFRPARGYASIDLFKIDADTGAATLLVQEKAEPYADYYGHRYWLREQQNEIYWTSDAGGWKHYYLYDAQSGKQLAALTSGNWRAGDILQFDDANKQVILTGMGREPARDPYLRHVYRVGKDGSKLRLLTPEALDHDVSVSPDTRYLVDNMSAVNQPTRTVLRDGDSGKILMELEQSDISRLLATGFRLPEPFSATAADGKTPLYGVLYYPVRARQGNRYPVIDNIYTGPHTTYAPKSFVRALRSSALPLTALDFAIVYVDGRGTTRRSREFLNYAFNNLGANGYEDHEVAIRALAAQKPLLDVNRVGIFGFSAGGYDTARAMFTRPDFYKVGWAASGNHDHRSDKAVWNEQWMGGPTLGAHYDRDSNLSAAKNLKGRLMIAHGELDNNVNPMASLQLVNALIKAGKDFDMLIVPNGDHFLDDSAYYNRRRWDYFIRHLQQREPLPLNTPDTVSVK</sequence>
<evidence type="ECO:0000259" key="3">
    <source>
        <dbReference type="Pfam" id="PF00930"/>
    </source>
</evidence>
<dbReference type="InterPro" id="IPR029058">
    <property type="entry name" value="AB_hydrolase_fold"/>
</dbReference>
<dbReference type="Gene3D" id="2.140.10.30">
    <property type="entry name" value="Dipeptidylpeptidase IV, N-terminal domain"/>
    <property type="match status" value="1"/>
</dbReference>
<reference evidence="5" key="1">
    <citation type="journal article" date="2019" name="Int. J. Syst. Evol. Microbiol.">
        <title>The Global Catalogue of Microorganisms (GCM) 10K type strain sequencing project: providing services to taxonomists for standard genome sequencing and annotation.</title>
        <authorList>
            <consortium name="The Broad Institute Genomics Platform"/>
            <consortium name="The Broad Institute Genome Sequencing Center for Infectious Disease"/>
            <person name="Wu L."/>
            <person name="Ma J."/>
        </authorList>
    </citation>
    <scope>NUCLEOTIDE SEQUENCE [LARGE SCALE GENOMIC DNA]</scope>
    <source>
        <strain evidence="5">KCTC 23917</strain>
    </source>
</reference>
<feature type="signal peptide" evidence="1">
    <location>
        <begin position="1"/>
        <end position="24"/>
    </location>
</feature>
<proteinExistence type="predicted"/>
<keyword evidence="5" id="KW-1185">Reference proteome</keyword>
<accession>A0ABQ2XXD2</accession>
<feature type="domain" description="Dipeptidylpeptidase IV N-terminal" evidence="3">
    <location>
        <begin position="134"/>
        <end position="474"/>
    </location>
</feature>
<organism evidence="4 5">
    <name type="scientific">Undibacterium squillarum</name>
    <dbReference type="NCBI Taxonomy" id="1131567"/>
    <lineage>
        <taxon>Bacteria</taxon>
        <taxon>Pseudomonadati</taxon>
        <taxon>Pseudomonadota</taxon>
        <taxon>Betaproteobacteria</taxon>
        <taxon>Burkholderiales</taxon>
        <taxon>Oxalobacteraceae</taxon>
        <taxon>Undibacterium</taxon>
    </lineage>
</organism>
<dbReference type="SUPFAM" id="SSF53474">
    <property type="entry name" value="alpha/beta-Hydrolases"/>
    <property type="match status" value="1"/>
</dbReference>
<evidence type="ECO:0000313" key="5">
    <source>
        <dbReference type="Proteomes" id="UP000653343"/>
    </source>
</evidence>
<dbReference type="Pfam" id="PF00326">
    <property type="entry name" value="Peptidase_S9"/>
    <property type="match status" value="1"/>
</dbReference>
<dbReference type="Pfam" id="PF00930">
    <property type="entry name" value="DPPIV_N"/>
    <property type="match status" value="1"/>
</dbReference>
<dbReference type="InterPro" id="IPR002469">
    <property type="entry name" value="Peptidase_S9B_N"/>
</dbReference>
<dbReference type="EMBL" id="BMYU01000003">
    <property type="protein sequence ID" value="GGX39707.1"/>
    <property type="molecule type" value="Genomic_DNA"/>
</dbReference>
<dbReference type="InterPro" id="IPR050278">
    <property type="entry name" value="Serine_Prot_S9B/DPPIV"/>
</dbReference>
<dbReference type="PANTHER" id="PTHR11731:SF118">
    <property type="entry name" value="BLR1971 PROTEIN"/>
    <property type="match status" value="1"/>
</dbReference>